<protein>
    <recommendedName>
        <fullName evidence="1">FAD dependent oxidoreductase domain-containing protein</fullName>
    </recommendedName>
</protein>
<dbReference type="Gene3D" id="3.50.50.60">
    <property type="entry name" value="FAD/NAD(P)-binding domain"/>
    <property type="match status" value="1"/>
</dbReference>
<comment type="caution">
    <text evidence="2">The sequence shown here is derived from an EMBL/GenBank/DDBJ whole genome shotgun (WGS) entry which is preliminary data.</text>
</comment>
<evidence type="ECO:0000259" key="1">
    <source>
        <dbReference type="Pfam" id="PF01266"/>
    </source>
</evidence>
<evidence type="ECO:0000313" key="2">
    <source>
        <dbReference type="EMBL" id="KAJ3552507.1"/>
    </source>
</evidence>
<dbReference type="EMBL" id="JANPWZ010003468">
    <property type="protein sequence ID" value="KAJ3552507.1"/>
    <property type="molecule type" value="Genomic_DNA"/>
</dbReference>
<dbReference type="PANTHER" id="PTHR13847:SF279">
    <property type="entry name" value="FAD DEPENDENT OXIDOREDUCTASE DOMAIN-CONTAINING PROTEIN-RELATED"/>
    <property type="match status" value="1"/>
</dbReference>
<dbReference type="SUPFAM" id="SSF51905">
    <property type="entry name" value="FAD/NAD(P)-binding domain"/>
    <property type="match status" value="1"/>
</dbReference>
<dbReference type="Pfam" id="PF01266">
    <property type="entry name" value="DAO"/>
    <property type="match status" value="1"/>
</dbReference>
<accession>A0A9W8N3H8</accession>
<feature type="domain" description="FAD dependent oxidoreductase" evidence="1">
    <location>
        <begin position="45"/>
        <end position="434"/>
    </location>
</feature>
<gene>
    <name evidence="2" type="ORF">NPX13_g11094</name>
</gene>
<evidence type="ECO:0000313" key="3">
    <source>
        <dbReference type="Proteomes" id="UP001148614"/>
    </source>
</evidence>
<name>A0A9W8N3H8_9PEZI</name>
<dbReference type="InterPro" id="IPR006076">
    <property type="entry name" value="FAD-dep_OxRdtase"/>
</dbReference>
<dbReference type="AlphaFoldDB" id="A0A9W8N3H8"/>
<dbReference type="InterPro" id="IPR036188">
    <property type="entry name" value="FAD/NAD-bd_sf"/>
</dbReference>
<dbReference type="VEuPathDB" id="FungiDB:F4678DRAFT_453913"/>
<reference evidence="2" key="1">
    <citation type="submission" date="2022-07" db="EMBL/GenBank/DDBJ databases">
        <title>Genome Sequence of Xylaria arbuscula.</title>
        <authorList>
            <person name="Buettner E."/>
        </authorList>
    </citation>
    <scope>NUCLEOTIDE SEQUENCE</scope>
    <source>
        <strain evidence="2">VT107</strain>
    </source>
</reference>
<proteinExistence type="predicted"/>
<dbReference type="PANTHER" id="PTHR13847">
    <property type="entry name" value="SARCOSINE DEHYDROGENASE-RELATED"/>
    <property type="match status" value="1"/>
</dbReference>
<dbReference type="Gene3D" id="3.30.9.10">
    <property type="entry name" value="D-Amino Acid Oxidase, subunit A, domain 2"/>
    <property type="match status" value="1"/>
</dbReference>
<dbReference type="GO" id="GO:0005737">
    <property type="term" value="C:cytoplasm"/>
    <property type="evidence" value="ECO:0007669"/>
    <property type="project" value="TreeGrafter"/>
</dbReference>
<dbReference type="Proteomes" id="UP001148614">
    <property type="component" value="Unassembled WGS sequence"/>
</dbReference>
<sequence length="461" mass="50794">MSSANDQSATNSYLPVPNPTTPYWRTDLHHLDSHRSTKDLPSHSDVVIIGAGISGVSVAYHLSQDDSDEGSKPSILLLEARQVCSGATGRNGGHVKVKTTSILKVLEKEGPEIVDDFVAYVGAQIDAYQDVVEREGLDCEFELRRSYDVYANEKEATALREAWKKVSGQLWASSRQLIDTDFAENVSSIKGAKVAVSSPACSLWPYKFVTQLLARAMERNPGLNLQTETPVFGVEYVEQGEDGQPETIIRTPRGSVRAKKVVFATNAYTAGLLPQYKGVITPYKGTASHLAPPPEKGPVFPHLSHTYNLEFGLDDRETVDYLNPRPDGGIVVGGGKWLYEKDCHLWHDTVDDSTTFDAITDEKYFEGYMQRNFRGWEDSGTEVDKIWTGIMGSTTDEFPHGGEVPGRKGQWVIAGFNGGGMALSFLLGKSVAQMVRHGIPFEQIDLIVPRFFKTTEARLSA</sequence>
<organism evidence="2 3">
    <name type="scientific">Xylaria arbuscula</name>
    <dbReference type="NCBI Taxonomy" id="114810"/>
    <lineage>
        <taxon>Eukaryota</taxon>
        <taxon>Fungi</taxon>
        <taxon>Dikarya</taxon>
        <taxon>Ascomycota</taxon>
        <taxon>Pezizomycotina</taxon>
        <taxon>Sordariomycetes</taxon>
        <taxon>Xylariomycetidae</taxon>
        <taxon>Xylariales</taxon>
        <taxon>Xylariaceae</taxon>
        <taxon>Xylaria</taxon>
    </lineage>
</organism>
<dbReference type="OrthoDB" id="429143at2759"/>
<keyword evidence="3" id="KW-1185">Reference proteome</keyword>